<keyword evidence="4 7" id="KW-0812">Transmembrane</keyword>
<reference evidence="9" key="1">
    <citation type="submission" date="2022-09" db="EMBL/GenBank/DDBJ databases">
        <title>Tahibacter sp. nov., isolated from a fresh water.</title>
        <authorList>
            <person name="Baek J.H."/>
            <person name="Lee J.K."/>
            <person name="Kim J.M."/>
            <person name="Jeon C.O."/>
        </authorList>
    </citation>
    <scope>NUCLEOTIDE SEQUENCE</scope>
    <source>
        <strain evidence="9">W38</strain>
    </source>
</reference>
<evidence type="ECO:0000256" key="3">
    <source>
        <dbReference type="ARBA" id="ARBA00022475"/>
    </source>
</evidence>
<dbReference type="PANTHER" id="PTHR30558">
    <property type="entry name" value="EXBD MEMBRANE COMPONENT OF PMF-DRIVEN MACROMOLECULE IMPORT SYSTEM"/>
    <property type="match status" value="1"/>
</dbReference>
<evidence type="ECO:0000256" key="4">
    <source>
        <dbReference type="ARBA" id="ARBA00022692"/>
    </source>
</evidence>
<evidence type="ECO:0000256" key="5">
    <source>
        <dbReference type="ARBA" id="ARBA00022989"/>
    </source>
</evidence>
<dbReference type="PANTHER" id="PTHR30558:SF7">
    <property type="entry name" value="TOL-PAL SYSTEM PROTEIN TOLR"/>
    <property type="match status" value="1"/>
</dbReference>
<dbReference type="EMBL" id="CP104694">
    <property type="protein sequence ID" value="UXI68423.1"/>
    <property type="molecule type" value="Genomic_DNA"/>
</dbReference>
<dbReference type="Gene3D" id="3.30.420.270">
    <property type="match status" value="1"/>
</dbReference>
<dbReference type="InterPro" id="IPR003400">
    <property type="entry name" value="ExbD"/>
</dbReference>
<evidence type="ECO:0000256" key="6">
    <source>
        <dbReference type="ARBA" id="ARBA00023136"/>
    </source>
</evidence>
<name>A0ABY6BEG1_9GAMM</name>
<evidence type="ECO:0000313" key="9">
    <source>
        <dbReference type="EMBL" id="UXI68423.1"/>
    </source>
</evidence>
<evidence type="ECO:0000256" key="7">
    <source>
        <dbReference type="RuleBase" id="RU003879"/>
    </source>
</evidence>
<sequence length="133" mass="13899">MAFASAQRVHSQSIAEINITPLIDVMLALLLIFMLATPVLSGKLPLPLGGRPEAGAPPQTVELTLGTEGQVLRDGRALTAAELEADLVMLAGSGKPVVVQLRPAAATSHQHVVATLSLIRQAGLEQIAIETPR</sequence>
<keyword evidence="10" id="KW-1185">Reference proteome</keyword>
<feature type="transmembrane region" description="Helical" evidence="8">
    <location>
        <begin position="21"/>
        <end position="40"/>
    </location>
</feature>
<evidence type="ECO:0000256" key="2">
    <source>
        <dbReference type="ARBA" id="ARBA00005811"/>
    </source>
</evidence>
<evidence type="ECO:0000256" key="8">
    <source>
        <dbReference type="SAM" id="Phobius"/>
    </source>
</evidence>
<gene>
    <name evidence="9" type="ORF">N4264_01850</name>
</gene>
<comment type="subcellular location">
    <subcellularLocation>
        <location evidence="1">Cell membrane</location>
        <topology evidence="1">Single-pass membrane protein</topology>
    </subcellularLocation>
    <subcellularLocation>
        <location evidence="7">Cell membrane</location>
        <topology evidence="7">Single-pass type II membrane protein</topology>
    </subcellularLocation>
</comment>
<evidence type="ECO:0000313" key="10">
    <source>
        <dbReference type="Proteomes" id="UP001064632"/>
    </source>
</evidence>
<organism evidence="9 10">
    <name type="scientific">Tahibacter amnicola</name>
    <dbReference type="NCBI Taxonomy" id="2976241"/>
    <lineage>
        <taxon>Bacteria</taxon>
        <taxon>Pseudomonadati</taxon>
        <taxon>Pseudomonadota</taxon>
        <taxon>Gammaproteobacteria</taxon>
        <taxon>Lysobacterales</taxon>
        <taxon>Rhodanobacteraceae</taxon>
        <taxon>Tahibacter</taxon>
    </lineage>
</organism>
<dbReference type="RefSeq" id="WP_261695383.1">
    <property type="nucleotide sequence ID" value="NZ_CP104694.1"/>
</dbReference>
<keyword evidence="6 8" id="KW-0472">Membrane</keyword>
<keyword evidence="5 8" id="KW-1133">Transmembrane helix</keyword>
<protein>
    <submittedName>
        <fullName evidence="9">Biopolymer transporter ExbD</fullName>
    </submittedName>
</protein>
<keyword evidence="3" id="KW-1003">Cell membrane</keyword>
<evidence type="ECO:0000256" key="1">
    <source>
        <dbReference type="ARBA" id="ARBA00004162"/>
    </source>
</evidence>
<keyword evidence="7" id="KW-0653">Protein transport</keyword>
<dbReference type="Pfam" id="PF02472">
    <property type="entry name" value="ExbD"/>
    <property type="match status" value="1"/>
</dbReference>
<proteinExistence type="inferred from homology"/>
<comment type="similarity">
    <text evidence="2 7">Belongs to the ExbD/TolR family.</text>
</comment>
<accession>A0ABY6BEG1</accession>
<dbReference type="Proteomes" id="UP001064632">
    <property type="component" value="Chromosome"/>
</dbReference>
<keyword evidence="7" id="KW-0813">Transport</keyword>